<evidence type="ECO:0000313" key="2">
    <source>
        <dbReference type="Proteomes" id="UP000009226"/>
    </source>
</evidence>
<reference evidence="1" key="1">
    <citation type="submission" date="2011-05" db="EMBL/GenBank/DDBJ databases">
        <title>Complete sequence of Desulfotomaculum carboxydivorans CO-1-SRB.</title>
        <authorList>
            <consortium name="US DOE Joint Genome Institute"/>
            <person name="Lucas S."/>
            <person name="Han J."/>
            <person name="Lapidus A."/>
            <person name="Cheng J.-F."/>
            <person name="Goodwin L."/>
            <person name="Pitluck S."/>
            <person name="Peters L."/>
            <person name="Mikhailova N."/>
            <person name="Lu M."/>
            <person name="Han C."/>
            <person name="Tapia R."/>
            <person name="Land M."/>
            <person name="Hauser L."/>
            <person name="Kyrpides N."/>
            <person name="Ivanova N."/>
            <person name="Pagani I."/>
            <person name="Stams A."/>
            <person name="Plugge C."/>
            <person name="Muyzer G."/>
            <person name="Kuever J."/>
            <person name="Parshina S."/>
            <person name="Ivanova A."/>
            <person name="Nazina T."/>
            <person name="Woyke T."/>
        </authorList>
    </citation>
    <scope>NUCLEOTIDE SEQUENCE [LARGE SCALE GENOMIC DNA]</scope>
    <source>
        <strain evidence="1">CO-1-SRB</strain>
    </source>
</reference>
<dbReference type="HOGENOM" id="CLU_2952862_0_0_9"/>
<organism evidence="1 2">
    <name type="scientific">Desulfotomaculum nigrificans (strain DSM 14880 / VKM B-2319 / CO-1-SRB)</name>
    <name type="common">Desulfotomaculum carboxydivorans</name>
    <dbReference type="NCBI Taxonomy" id="868595"/>
    <lineage>
        <taxon>Bacteria</taxon>
        <taxon>Bacillati</taxon>
        <taxon>Bacillota</taxon>
        <taxon>Clostridia</taxon>
        <taxon>Eubacteriales</taxon>
        <taxon>Desulfotomaculaceae</taxon>
        <taxon>Desulfotomaculum</taxon>
    </lineage>
</organism>
<evidence type="ECO:0000313" key="1">
    <source>
        <dbReference type="EMBL" id="AEF92928.1"/>
    </source>
</evidence>
<dbReference type="STRING" id="868595.Desca_0023"/>
<gene>
    <name evidence="1" type="ordered locus">Desca_0023</name>
</gene>
<dbReference type="KEGG" id="dca:Desca_0023"/>
<dbReference type="EMBL" id="CP002736">
    <property type="protein sequence ID" value="AEF92928.1"/>
    <property type="molecule type" value="Genomic_DNA"/>
</dbReference>
<sequence length="59" mass="7115">MVDRRQKRRFVVYQIKNTKNLAKVLVESTPNLKTMNGKLMLLRGEDKIQLREDWKNKEL</sequence>
<dbReference type="AlphaFoldDB" id="F6B3W3"/>
<proteinExistence type="predicted"/>
<dbReference type="Proteomes" id="UP000009226">
    <property type="component" value="Chromosome"/>
</dbReference>
<protein>
    <submittedName>
        <fullName evidence="1">Uncharacterized protein</fullName>
    </submittedName>
</protein>
<name>F6B3W3_DESCC</name>
<keyword evidence="2" id="KW-1185">Reference proteome</keyword>
<accession>F6B3W3</accession>